<organism evidence="10 11">
    <name type="scientific">Rhodobacter maris</name>
    <dbReference type="NCBI Taxonomy" id="446682"/>
    <lineage>
        <taxon>Bacteria</taxon>
        <taxon>Pseudomonadati</taxon>
        <taxon>Pseudomonadota</taxon>
        <taxon>Alphaproteobacteria</taxon>
        <taxon>Rhodobacterales</taxon>
        <taxon>Rhodobacter group</taxon>
        <taxon>Rhodobacter</taxon>
    </lineage>
</organism>
<dbReference type="PROSITE" id="PS50893">
    <property type="entry name" value="ABC_TRANSPORTER_2"/>
    <property type="match status" value="1"/>
</dbReference>
<keyword evidence="6 7" id="KW-0472">Membrane</keyword>
<dbReference type="GO" id="GO:0005524">
    <property type="term" value="F:ATP binding"/>
    <property type="evidence" value="ECO:0007669"/>
    <property type="project" value="UniProtKB-KW"/>
</dbReference>
<evidence type="ECO:0000313" key="10">
    <source>
        <dbReference type="EMBL" id="SOB94440.1"/>
    </source>
</evidence>
<dbReference type="Pfam" id="PF00664">
    <property type="entry name" value="ABC_membrane"/>
    <property type="match status" value="1"/>
</dbReference>
<dbReference type="InterPro" id="IPR036640">
    <property type="entry name" value="ABC1_TM_sf"/>
</dbReference>
<feature type="domain" description="ABC transporter" evidence="8">
    <location>
        <begin position="352"/>
        <end position="562"/>
    </location>
</feature>
<dbReference type="PANTHER" id="PTHR24221:SF590">
    <property type="entry name" value="COMPONENT LINKED WITH THE ASSEMBLY OF CYTOCHROME' TRANSPORT TRANSMEMBRANE ATP-BINDING PROTEIN ABC TRANSPORTER CYDD-RELATED"/>
    <property type="match status" value="1"/>
</dbReference>
<feature type="transmembrane region" description="Helical" evidence="7">
    <location>
        <begin position="171"/>
        <end position="187"/>
    </location>
</feature>
<dbReference type="OrthoDB" id="9806127at2"/>
<dbReference type="SMART" id="SM00382">
    <property type="entry name" value="AAA"/>
    <property type="match status" value="1"/>
</dbReference>
<dbReference type="PROSITE" id="PS50929">
    <property type="entry name" value="ABC_TM1F"/>
    <property type="match status" value="1"/>
</dbReference>
<dbReference type="InterPro" id="IPR027417">
    <property type="entry name" value="P-loop_NTPase"/>
</dbReference>
<dbReference type="InterPro" id="IPR003439">
    <property type="entry name" value="ABC_transporter-like_ATP-bd"/>
</dbReference>
<keyword evidence="5 7" id="KW-1133">Transmembrane helix</keyword>
<keyword evidence="2 7" id="KW-0812">Transmembrane</keyword>
<evidence type="ECO:0000256" key="3">
    <source>
        <dbReference type="ARBA" id="ARBA00022741"/>
    </source>
</evidence>
<dbReference type="AlphaFoldDB" id="A0A285RK05"/>
<evidence type="ECO:0000256" key="2">
    <source>
        <dbReference type="ARBA" id="ARBA00022692"/>
    </source>
</evidence>
<dbReference type="Gene3D" id="3.40.50.300">
    <property type="entry name" value="P-loop containing nucleotide triphosphate hydrolases"/>
    <property type="match status" value="1"/>
</dbReference>
<name>A0A285RK05_9RHOB</name>
<evidence type="ECO:0000313" key="11">
    <source>
        <dbReference type="Proteomes" id="UP000219111"/>
    </source>
</evidence>
<dbReference type="GO" id="GO:0005886">
    <property type="term" value="C:plasma membrane"/>
    <property type="evidence" value="ECO:0007669"/>
    <property type="project" value="UniProtKB-SubCell"/>
</dbReference>
<evidence type="ECO:0000256" key="6">
    <source>
        <dbReference type="ARBA" id="ARBA00023136"/>
    </source>
</evidence>
<evidence type="ECO:0000256" key="4">
    <source>
        <dbReference type="ARBA" id="ARBA00022840"/>
    </source>
</evidence>
<dbReference type="SUPFAM" id="SSF90123">
    <property type="entry name" value="ABC transporter transmembrane region"/>
    <property type="match status" value="1"/>
</dbReference>
<dbReference type="InterPro" id="IPR011527">
    <property type="entry name" value="ABC1_TM_dom"/>
</dbReference>
<evidence type="ECO:0000259" key="8">
    <source>
        <dbReference type="PROSITE" id="PS50893"/>
    </source>
</evidence>
<dbReference type="SUPFAM" id="SSF52540">
    <property type="entry name" value="P-loop containing nucleoside triphosphate hydrolases"/>
    <property type="match status" value="1"/>
</dbReference>
<keyword evidence="11" id="KW-1185">Reference proteome</keyword>
<dbReference type="Gene3D" id="1.20.1560.10">
    <property type="entry name" value="ABC transporter type 1, transmembrane domain"/>
    <property type="match status" value="1"/>
</dbReference>
<dbReference type="RefSeq" id="WP_097068855.1">
    <property type="nucleotide sequence ID" value="NZ_OBMT01000001.1"/>
</dbReference>
<keyword evidence="4 10" id="KW-0067">ATP-binding</keyword>
<dbReference type="EMBL" id="OBMT01000001">
    <property type="protein sequence ID" value="SOB94440.1"/>
    <property type="molecule type" value="Genomic_DNA"/>
</dbReference>
<dbReference type="CDD" id="cd18584">
    <property type="entry name" value="ABC_6TM_AarD_CydD"/>
    <property type="match status" value="1"/>
</dbReference>
<dbReference type="InterPro" id="IPR039421">
    <property type="entry name" value="Type_1_exporter"/>
</dbReference>
<proteinExistence type="predicted"/>
<dbReference type="PANTHER" id="PTHR24221">
    <property type="entry name" value="ATP-BINDING CASSETTE SUB-FAMILY B"/>
    <property type="match status" value="1"/>
</dbReference>
<feature type="transmembrane region" description="Helical" evidence="7">
    <location>
        <begin position="242"/>
        <end position="269"/>
    </location>
</feature>
<evidence type="ECO:0000256" key="7">
    <source>
        <dbReference type="SAM" id="Phobius"/>
    </source>
</evidence>
<sequence>MTKTDSPTSSAKAELARLVAPVAGRLRLAGLLAAVSELLWAAQAALVALAVGGLLEAPVLLPIWEASAGFLALMALRTGLDAAAQGLASRAATRLVATERQALLRAAARLDARASGLTPAELAALAGEKLALLGPFAARYSPAMMRSRIVPLALIAITLPFSWIAVLIFLIALPLIPIFMALIGIAAQEASERQMVQIGSLNGALVDRIAAVTDLRLIGAETRAGAELANVFERLRARTMKVLAVAFLSSTVLELFSALGVALVAIYVGFNLLGEIPWGSWGGPLSPEAGIFLLMIAPTVFQPMRDLSAAWHDRASALAVATELSAAKETLAREGTLLGYGTPATPPAPAVLSWQGLSLRPAPSAAAIRFAEGQIAPGEAVALSGPSGAGKTTLLAALAGLIRPDAGVIRWGETALDDESADALRAAMGWLPQAPQFIAAPLAEAITLGRDGDLAAALKAAQAEDVIAALPEGLATPLGDIGGGVSGGEARRLMLARAHHARASLILADEPTADLDAETAQAVIAGLMALRAKGAALLIASHDPTVIAACDRVITLEPGGHP</sequence>
<evidence type="ECO:0000256" key="1">
    <source>
        <dbReference type="ARBA" id="ARBA00004651"/>
    </source>
</evidence>
<dbReference type="Pfam" id="PF00005">
    <property type="entry name" value="ABC_tran"/>
    <property type="match status" value="1"/>
</dbReference>
<evidence type="ECO:0000259" key="9">
    <source>
        <dbReference type="PROSITE" id="PS50929"/>
    </source>
</evidence>
<protein>
    <submittedName>
        <fullName evidence="10">ATP-binding cassette subfamily C protein CydD</fullName>
    </submittedName>
</protein>
<feature type="domain" description="ABC transmembrane type-1" evidence="9">
    <location>
        <begin position="28"/>
        <end position="316"/>
    </location>
</feature>
<gene>
    <name evidence="10" type="ORF">SAMN05877831_101451</name>
</gene>
<dbReference type="Proteomes" id="UP000219111">
    <property type="component" value="Unassembled WGS sequence"/>
</dbReference>
<dbReference type="GO" id="GO:0016887">
    <property type="term" value="F:ATP hydrolysis activity"/>
    <property type="evidence" value="ECO:0007669"/>
    <property type="project" value="InterPro"/>
</dbReference>
<dbReference type="GO" id="GO:0140359">
    <property type="term" value="F:ABC-type transporter activity"/>
    <property type="evidence" value="ECO:0007669"/>
    <property type="project" value="InterPro"/>
</dbReference>
<reference evidence="11" key="1">
    <citation type="submission" date="2017-08" db="EMBL/GenBank/DDBJ databases">
        <authorList>
            <person name="Varghese N."/>
            <person name="Submissions S."/>
        </authorList>
    </citation>
    <scope>NUCLEOTIDE SEQUENCE [LARGE SCALE GENOMIC DNA]</scope>
    <source>
        <strain evidence="11">JA276</strain>
    </source>
</reference>
<dbReference type="InterPro" id="IPR003593">
    <property type="entry name" value="AAA+_ATPase"/>
</dbReference>
<evidence type="ECO:0000256" key="5">
    <source>
        <dbReference type="ARBA" id="ARBA00022989"/>
    </source>
</evidence>
<comment type="subcellular location">
    <subcellularLocation>
        <location evidence="1">Cell membrane</location>
        <topology evidence="1">Multi-pass membrane protein</topology>
    </subcellularLocation>
</comment>
<keyword evidence="3" id="KW-0547">Nucleotide-binding</keyword>
<accession>A0A285RK05</accession>